<dbReference type="InterPro" id="IPR011990">
    <property type="entry name" value="TPR-like_helical_dom_sf"/>
</dbReference>
<reference evidence="3" key="2">
    <citation type="submission" date="2023-07" db="EMBL/GenBank/DDBJ databases">
        <title>Ancylobacter moscoviensis sp. nov., facultatively methylotrophic bacteria from activated sludge and the reclassification of Starkeya novella (Starkey 1934) Kelly et al. 2000 as Ancylobacter novellus comb. nov., Starkeya koreensis Im et al. 2006 as Ancylobacter koreensis comb.nov., Angulomicrobium tetraedrale Vasil'eva et al. 1986 as Ancylobacter tetraedralis comb. nov., Angulomicrobium amanitiforme Fritz et al. 2004 as Ancylobacter amanitiformis comb. nov. and Methylorhabdus multivorans Doronina et al. 1996 as Ancylobacter multivorans comb. nov. and emended description of the genus Ancylobacter.</title>
        <authorList>
            <person name="Doronina N."/>
            <person name="Chemodurova A."/>
            <person name="Grouzdev D."/>
            <person name="Koziaeva V."/>
            <person name="Shi W."/>
            <person name="Wu L."/>
            <person name="Kaparullina E."/>
        </authorList>
    </citation>
    <scope>NUCLEOTIDE SEQUENCE [LARGE SCALE GENOMIC DNA]</scope>
    <source>
        <strain evidence="3">Jip08</strain>
    </source>
</reference>
<dbReference type="Gene3D" id="1.25.40.10">
    <property type="entry name" value="Tetratricopeptide repeat domain"/>
    <property type="match status" value="1"/>
</dbReference>
<keyword evidence="3" id="KW-1185">Reference proteome</keyword>
<organism evidence="2 3">
    <name type="scientific">Ancylobacter koreensis</name>
    <dbReference type="NCBI Taxonomy" id="266121"/>
    <lineage>
        <taxon>Bacteria</taxon>
        <taxon>Pseudomonadati</taxon>
        <taxon>Pseudomonadota</taxon>
        <taxon>Alphaproteobacteria</taxon>
        <taxon>Hyphomicrobiales</taxon>
        <taxon>Xanthobacteraceae</taxon>
        <taxon>Ancylobacter</taxon>
    </lineage>
</organism>
<evidence type="ECO:0000313" key="3">
    <source>
        <dbReference type="Proteomes" id="UP001202867"/>
    </source>
</evidence>
<gene>
    <name evidence="2" type="ORF">MWN33_05235</name>
</gene>
<dbReference type="RefSeq" id="WP_247199340.1">
    <property type="nucleotide sequence ID" value="NZ_JALKCG010000001.1"/>
</dbReference>
<protein>
    <recommendedName>
        <fullName evidence="4">Tetratricopeptide repeat protein</fullName>
    </recommendedName>
</protein>
<sequence>MQNVSLTIREPLPVFSEYGHVRQQAVSRARKQAIERAMDLEAASSSDIRNALSNELVDSAPADSTSGGSSGLVRPRIESEKVRQIDGGNVMELAVLVSICIPRTLKVPPRRIADPPGNFFDPLSGAATVWYWRSAEGDFEFYDNQGFHPGTGDALKPMTRELVAEWREQEQRRIEKGRQQKEQEFREAQSLTRCDELAANPHDLQRPNTIPGAEYAFLKLNGREAVDACRDALKRNPRDGRISYQLGRALQAQRDLRAAVKSLTVAIQLDHVVAYDNLGWILLGQGKLAEARSMFVKGAAAGDPSCMVSLAGLYEEQARSGSYDAMMTQAIRLYEQAAALGNSVAQRRLVELPAEMRARKEEENRLAQEQARQREMEIERNRRAMELMNHMIGTFSRGIGVR</sequence>
<evidence type="ECO:0000313" key="2">
    <source>
        <dbReference type="EMBL" id="MCK0207435.1"/>
    </source>
</evidence>
<accession>A0ABT0DJH9</accession>
<evidence type="ECO:0000256" key="1">
    <source>
        <dbReference type="SAM" id="MobiDB-lite"/>
    </source>
</evidence>
<dbReference type="EMBL" id="JALKCG010000001">
    <property type="protein sequence ID" value="MCK0207435.1"/>
    <property type="molecule type" value="Genomic_DNA"/>
</dbReference>
<proteinExistence type="predicted"/>
<feature type="region of interest" description="Disordered" evidence="1">
    <location>
        <begin position="56"/>
        <end position="75"/>
    </location>
</feature>
<reference evidence="2 3" key="1">
    <citation type="submission" date="2022-04" db="EMBL/GenBank/DDBJ databases">
        <authorList>
            <person name="Grouzdev D.S."/>
            <person name="Pantiukh K.S."/>
            <person name="Krutkina M.S."/>
        </authorList>
    </citation>
    <scope>NUCLEOTIDE SEQUENCE [LARGE SCALE GENOMIC DNA]</scope>
    <source>
        <strain evidence="2 3">Jip08</strain>
    </source>
</reference>
<evidence type="ECO:0008006" key="4">
    <source>
        <dbReference type="Google" id="ProtNLM"/>
    </source>
</evidence>
<dbReference type="Proteomes" id="UP001202867">
    <property type="component" value="Unassembled WGS sequence"/>
</dbReference>
<name>A0ABT0DJH9_9HYPH</name>
<dbReference type="SUPFAM" id="SSF81901">
    <property type="entry name" value="HCP-like"/>
    <property type="match status" value="1"/>
</dbReference>
<comment type="caution">
    <text evidence="2">The sequence shown here is derived from an EMBL/GenBank/DDBJ whole genome shotgun (WGS) entry which is preliminary data.</text>
</comment>